<dbReference type="Pfam" id="PF08852">
    <property type="entry name" value="DUF1822"/>
    <property type="match status" value="1"/>
</dbReference>
<dbReference type="Proteomes" id="UP000239001">
    <property type="component" value="Unassembled WGS sequence"/>
</dbReference>
<evidence type="ECO:0008006" key="3">
    <source>
        <dbReference type="Google" id="ProtNLM"/>
    </source>
</evidence>
<evidence type="ECO:0000313" key="2">
    <source>
        <dbReference type="Proteomes" id="UP000239001"/>
    </source>
</evidence>
<dbReference type="AlphaFoldDB" id="A0A2T1LSW1"/>
<keyword evidence="2" id="KW-1185">Reference proteome</keyword>
<organism evidence="1 2">
    <name type="scientific">Aphanothece hegewaldii CCALA 016</name>
    <dbReference type="NCBI Taxonomy" id="2107694"/>
    <lineage>
        <taxon>Bacteria</taxon>
        <taxon>Bacillati</taxon>
        <taxon>Cyanobacteriota</taxon>
        <taxon>Cyanophyceae</taxon>
        <taxon>Oscillatoriophycideae</taxon>
        <taxon>Chroococcales</taxon>
        <taxon>Aphanothecaceae</taxon>
        <taxon>Aphanothece</taxon>
    </lineage>
</organism>
<sequence>MTFSFDTTTQLWLEISPASIEQSWQQSQSCSTPEGRWHTYLNQICLNTFLPWLQAEYEPNATAWQTLHPLAAIWEVVNGTAIEIQGKRLILIPSKSLDTSEFYIPQEWVDLPSWIGDYYLAVQINLDEGWLRIWGYTTHQEIVAKSSYDASDRNYYLEEEFLNQDITLLWVIRQVSPAEPTRATLPITQTLQQNYGASLLQRLSNPDLALLRLQVPFEFWGTLLEESSTLERLYQQRRGVKQIVNLGQWWQNRFEETWQSLENLMETGYNASLLNLRDSEQNVIKRVKLVNLEGTDRQFVLLLVLETEPDRRLGIRVRLGTTESPLCLPSNLRLALISASGEILQSVEARSVDNFIQLKRFKCPKKMRFSIEVSLDNFSFIEEFTT</sequence>
<reference evidence="1 2" key="2">
    <citation type="submission" date="2018-03" db="EMBL/GenBank/DDBJ databases">
        <authorList>
            <person name="Keele B.F."/>
        </authorList>
    </citation>
    <scope>NUCLEOTIDE SEQUENCE [LARGE SCALE GENOMIC DNA]</scope>
    <source>
        <strain evidence="1 2">CCALA 016</strain>
    </source>
</reference>
<comment type="caution">
    <text evidence="1">The sequence shown here is derived from an EMBL/GenBank/DDBJ whole genome shotgun (WGS) entry which is preliminary data.</text>
</comment>
<dbReference type="EMBL" id="PXOH01000032">
    <property type="protein sequence ID" value="PSF33168.1"/>
    <property type="molecule type" value="Genomic_DNA"/>
</dbReference>
<reference evidence="1 2" key="1">
    <citation type="submission" date="2018-03" db="EMBL/GenBank/DDBJ databases">
        <title>The ancient ancestry and fast evolution of plastids.</title>
        <authorList>
            <person name="Moore K.R."/>
            <person name="Magnabosco C."/>
            <person name="Momper L."/>
            <person name="Gold D.A."/>
            <person name="Bosak T."/>
            <person name="Fournier G.P."/>
        </authorList>
    </citation>
    <scope>NUCLEOTIDE SEQUENCE [LARGE SCALE GENOMIC DNA]</scope>
    <source>
        <strain evidence="1 2">CCALA 016</strain>
    </source>
</reference>
<dbReference type="InterPro" id="IPR014951">
    <property type="entry name" value="DUF1822"/>
</dbReference>
<name>A0A2T1LSW1_9CHRO</name>
<evidence type="ECO:0000313" key="1">
    <source>
        <dbReference type="EMBL" id="PSF33168.1"/>
    </source>
</evidence>
<accession>A0A2T1LSW1</accession>
<proteinExistence type="predicted"/>
<dbReference type="OrthoDB" id="526290at2"/>
<gene>
    <name evidence="1" type="ORF">C7H19_20395</name>
</gene>
<protein>
    <recommendedName>
        <fullName evidence="3">DUF1822 domain-containing protein</fullName>
    </recommendedName>
</protein>